<protein>
    <submittedName>
        <fullName evidence="2">Uncharacterized protein</fullName>
    </submittedName>
</protein>
<dbReference type="EMBL" id="SRMO01000071">
    <property type="protein sequence ID" value="TGG91846.1"/>
    <property type="molecule type" value="Genomic_DNA"/>
</dbReference>
<keyword evidence="1" id="KW-0472">Membrane</keyword>
<evidence type="ECO:0000313" key="2">
    <source>
        <dbReference type="EMBL" id="TGG91846.1"/>
    </source>
</evidence>
<dbReference type="Proteomes" id="UP000317990">
    <property type="component" value="Unassembled WGS sequence"/>
</dbReference>
<evidence type="ECO:0000256" key="1">
    <source>
        <dbReference type="SAM" id="Phobius"/>
    </source>
</evidence>
<feature type="transmembrane region" description="Helical" evidence="1">
    <location>
        <begin position="78"/>
        <end position="104"/>
    </location>
</feature>
<evidence type="ECO:0000313" key="3">
    <source>
        <dbReference type="Proteomes" id="UP000317990"/>
    </source>
</evidence>
<keyword evidence="1" id="KW-0812">Transmembrane</keyword>
<reference evidence="2 3" key="1">
    <citation type="journal article" date="2019" name="mSystems">
        <title>Life at home and on the roam: Genomic adaptions reflect the dual lifestyle of an intracellular, facultative symbiont.</title>
        <authorList>
            <person name="Burgsdorf I."/>
        </authorList>
    </citation>
    <scope>NUCLEOTIDE SEQUENCE [LARGE SCALE GENOMIC DNA]</scope>
    <source>
        <strain evidence="2">277cV</strain>
    </source>
</reference>
<sequence length="128" mass="14274">MAFSSRKPSGQGRSPRQLRPLLATLLGLVWLVAGTAVLLGLEQVWRRSEPILFLNRALRNFTDGLTVLVTAVLQLSAAALFAALALLGLVLLVGGVIRLLRLLIMLRPRRRRHRFSESLVDDGSRRRR</sequence>
<feature type="transmembrane region" description="Helical" evidence="1">
    <location>
        <begin position="21"/>
        <end position="41"/>
    </location>
</feature>
<name>A0A524RMJ2_9CHRO</name>
<accession>A0A524RMJ2</accession>
<comment type="caution">
    <text evidence="2">The sequence shown here is derived from an EMBL/GenBank/DDBJ whole genome shotgun (WGS) entry which is preliminary data.</text>
</comment>
<gene>
    <name evidence="2" type="ORF">ERJ67_07545</name>
</gene>
<proteinExistence type="predicted"/>
<keyword evidence="1" id="KW-1133">Transmembrane helix</keyword>
<dbReference type="AlphaFoldDB" id="A0A524RMJ2"/>
<organism evidence="2 3">
    <name type="scientific">Aphanocapsa feldmannii 277cV</name>
    <dbReference type="NCBI Taxonomy" id="2507553"/>
    <lineage>
        <taxon>Bacteria</taxon>
        <taxon>Bacillati</taxon>
        <taxon>Cyanobacteriota</taxon>
        <taxon>Cyanophyceae</taxon>
        <taxon>Oscillatoriophycideae</taxon>
        <taxon>Chroococcales</taxon>
        <taxon>Microcystaceae</taxon>
        <taxon>Aphanocapsa</taxon>
    </lineage>
</organism>